<name>A0A6S6TG46_9BACT</name>
<proteinExistence type="predicted"/>
<dbReference type="AlphaFoldDB" id="A0A6S6TG46"/>
<gene>
    <name evidence="1" type="ORF">HELGO_WM17521</name>
</gene>
<accession>A0A6S6TG46</accession>
<sequence length="89" mass="10488">MAKRKLKYTPANLKKLENLFKEVGYKIIYEKGHFNSGYCIVNERKTIVVNKFYKTDTRITCLLTILNEIEVSIEDLEPETGTFYQDLDF</sequence>
<organism evidence="1">
    <name type="scientific">uncultured Aureispira sp</name>
    <dbReference type="NCBI Taxonomy" id="1331704"/>
    <lineage>
        <taxon>Bacteria</taxon>
        <taxon>Pseudomonadati</taxon>
        <taxon>Bacteroidota</taxon>
        <taxon>Saprospiria</taxon>
        <taxon>Saprospirales</taxon>
        <taxon>Saprospiraceae</taxon>
        <taxon>Aureispira</taxon>
        <taxon>environmental samples</taxon>
    </lineage>
</organism>
<evidence type="ECO:0000313" key="1">
    <source>
        <dbReference type="EMBL" id="CAA6818305.1"/>
    </source>
</evidence>
<protein>
    <submittedName>
        <fullName evidence="1">Uncharacterized protein</fullName>
    </submittedName>
</protein>
<reference evidence="1" key="1">
    <citation type="submission" date="2020-01" db="EMBL/GenBank/DDBJ databases">
        <authorList>
            <person name="Meier V. D."/>
            <person name="Meier V D."/>
        </authorList>
    </citation>
    <scope>NUCLEOTIDE SEQUENCE</scope>
    <source>
        <strain evidence="1">HLG_WM_MAG_10</strain>
    </source>
</reference>
<dbReference type="EMBL" id="CACVAQ010000263">
    <property type="protein sequence ID" value="CAA6818305.1"/>
    <property type="molecule type" value="Genomic_DNA"/>
</dbReference>